<reference evidence="7" key="3">
    <citation type="journal article" date="2011" name="PLoS ONE">
        <title>Genome sequence of a mesophilic hydrogenotrophic methanogen Methanocella paludicola, the first cultivated representative of the order Methanocellales.</title>
        <authorList>
            <person name="Sakai S."/>
            <person name="Takaki Y."/>
            <person name="Shimamura S."/>
            <person name="Sekine M."/>
            <person name="Tajima T."/>
            <person name="Kosugi H."/>
            <person name="Ichikawa N."/>
            <person name="Tasumi E."/>
            <person name="Hiraki A.T."/>
            <person name="Shimizu A."/>
            <person name="Kato Y."/>
            <person name="Nishiko R."/>
            <person name="Mori K."/>
            <person name="Fujita N."/>
            <person name="Imachi H."/>
            <person name="Takai K."/>
        </authorList>
    </citation>
    <scope>NUCLEOTIDE SEQUENCE [LARGE SCALE GENOMIC DNA]</scope>
    <source>
        <strain evidence="7">DSM 17711 / JCM 13418 / NBRC 101707 / SANAE</strain>
    </source>
</reference>
<evidence type="ECO:0000256" key="4">
    <source>
        <dbReference type="HAMAP-Rule" id="MF_00532"/>
    </source>
</evidence>
<dbReference type="PANTHER" id="PTHR21569:SF16">
    <property type="entry name" value="RIBOSOMAL PROTEIN S16"/>
    <property type="match status" value="1"/>
</dbReference>
<dbReference type="Pfam" id="PF00380">
    <property type="entry name" value="Ribosomal_S9"/>
    <property type="match status" value="1"/>
</dbReference>
<evidence type="ECO:0000256" key="1">
    <source>
        <dbReference type="ARBA" id="ARBA00005251"/>
    </source>
</evidence>
<dbReference type="RefSeq" id="WP_012900396.1">
    <property type="nucleotide sequence ID" value="NC_013665.1"/>
</dbReference>
<dbReference type="PATRIC" id="fig|304371.9.peg.1677"/>
<name>D1YZ45_METPS</name>
<dbReference type="AlphaFoldDB" id="D1YZ45"/>
<dbReference type="SUPFAM" id="SSF54211">
    <property type="entry name" value="Ribosomal protein S5 domain 2-like"/>
    <property type="match status" value="1"/>
</dbReference>
<dbReference type="InterPro" id="IPR020574">
    <property type="entry name" value="Ribosomal_uS9_CS"/>
</dbReference>
<dbReference type="STRING" id="304371.MCP_1645"/>
<dbReference type="NCBIfam" id="NF001749">
    <property type="entry name" value="PRK00474.1"/>
    <property type="match status" value="1"/>
</dbReference>
<comment type="similarity">
    <text evidence="1 4 5">Belongs to the universal ribosomal protein uS9 family.</text>
</comment>
<dbReference type="GO" id="GO:0003735">
    <property type="term" value="F:structural constituent of ribosome"/>
    <property type="evidence" value="ECO:0007669"/>
    <property type="project" value="UniProtKB-UniRule"/>
</dbReference>
<sequence>MVKVITTSGKRKTAIARATVRKGTGIIRINKVPLPLVQPDIIRLKITEPLTMAGTEIFSQVDIDVDIRGGGVMGQAEAARCAIARGIVNWTNDMALRDTYLSHDRTLLVNDIRAKESKHYGGSGARAKFQKSYR</sequence>
<dbReference type="InterPro" id="IPR019958">
    <property type="entry name" value="Ribosomal_uS9_archaeal"/>
</dbReference>
<dbReference type="InterPro" id="IPR020568">
    <property type="entry name" value="Ribosomal_Su5_D2-typ_SF"/>
</dbReference>
<dbReference type="Gene3D" id="3.30.230.10">
    <property type="match status" value="1"/>
</dbReference>
<dbReference type="InParanoid" id="D1YZ45"/>
<dbReference type="GO" id="GO:0003723">
    <property type="term" value="F:RNA binding"/>
    <property type="evidence" value="ECO:0007669"/>
    <property type="project" value="TreeGrafter"/>
</dbReference>
<dbReference type="GO" id="GO:0000462">
    <property type="term" value="P:maturation of SSU-rRNA from tricistronic rRNA transcript (SSU-rRNA, 5.8S rRNA, LSU-rRNA)"/>
    <property type="evidence" value="ECO:0007669"/>
    <property type="project" value="TreeGrafter"/>
</dbReference>
<dbReference type="KEGG" id="mpd:MCP_1645"/>
<dbReference type="PANTHER" id="PTHR21569">
    <property type="entry name" value="RIBOSOMAL PROTEIN S9"/>
    <property type="match status" value="1"/>
</dbReference>
<dbReference type="EMBL" id="AP011532">
    <property type="protein sequence ID" value="BAI61717.1"/>
    <property type="molecule type" value="Genomic_DNA"/>
</dbReference>
<evidence type="ECO:0000256" key="5">
    <source>
        <dbReference type="RuleBase" id="RU003815"/>
    </source>
</evidence>
<evidence type="ECO:0000256" key="2">
    <source>
        <dbReference type="ARBA" id="ARBA00022980"/>
    </source>
</evidence>
<evidence type="ECO:0000313" key="7">
    <source>
        <dbReference type="Proteomes" id="UP000001882"/>
    </source>
</evidence>
<accession>D1YZ45</accession>
<dbReference type="GO" id="GO:0006412">
    <property type="term" value="P:translation"/>
    <property type="evidence" value="ECO:0007669"/>
    <property type="project" value="UniProtKB-UniRule"/>
</dbReference>
<dbReference type="GeneID" id="8683145"/>
<dbReference type="HAMAP" id="MF_00532_A">
    <property type="entry name" value="Ribosomal_uS9_A"/>
    <property type="match status" value="1"/>
</dbReference>
<organism evidence="6 7">
    <name type="scientific">Methanocella paludicola (strain DSM 17711 / JCM 13418 / NBRC 101707 / SANAE)</name>
    <dbReference type="NCBI Taxonomy" id="304371"/>
    <lineage>
        <taxon>Archaea</taxon>
        <taxon>Methanobacteriati</taxon>
        <taxon>Methanobacteriota</taxon>
        <taxon>Stenosarchaea group</taxon>
        <taxon>Methanomicrobia</taxon>
        <taxon>Methanocellales</taxon>
        <taxon>Methanocellaceae</taxon>
        <taxon>Methanocella</taxon>
    </lineage>
</organism>
<dbReference type="InterPro" id="IPR000754">
    <property type="entry name" value="Ribosomal_uS9"/>
</dbReference>
<dbReference type="eggNOG" id="arCOG04243">
    <property type="taxonomic scope" value="Archaea"/>
</dbReference>
<dbReference type="OrthoDB" id="52677at2157"/>
<dbReference type="InterPro" id="IPR014721">
    <property type="entry name" value="Ribsml_uS5_D2-typ_fold_subgr"/>
</dbReference>
<dbReference type="PROSITE" id="PS00360">
    <property type="entry name" value="RIBOSOMAL_S9"/>
    <property type="match status" value="1"/>
</dbReference>
<dbReference type="NCBIfam" id="TIGR03627">
    <property type="entry name" value="uS9_arch"/>
    <property type="match status" value="1"/>
</dbReference>
<proteinExistence type="inferred from homology"/>
<dbReference type="Proteomes" id="UP000001882">
    <property type="component" value="Chromosome"/>
</dbReference>
<keyword evidence="7" id="KW-1185">Reference proteome</keyword>
<dbReference type="GO" id="GO:0022627">
    <property type="term" value="C:cytosolic small ribosomal subunit"/>
    <property type="evidence" value="ECO:0007669"/>
    <property type="project" value="UniProtKB-UniRule"/>
</dbReference>
<reference evidence="6 7" key="1">
    <citation type="journal article" date="2007" name="Appl. Environ. Microbiol.">
        <title>Isolation of key methanogens for global methane emission from rice paddy fields: a novel isolate affiliated with the clone cluster rice cluster I.</title>
        <authorList>
            <person name="Sakai S."/>
            <person name="Imachi H."/>
            <person name="Sekiguchi Y."/>
            <person name="Ohashi A."/>
            <person name="Harada H."/>
            <person name="Kamagata Y."/>
        </authorList>
    </citation>
    <scope>NUCLEOTIDE SEQUENCE [LARGE SCALE GENOMIC DNA]</scope>
    <source>
        <strain evidence="7">DSM 17711 / JCM 13418 / NBRC 101707 / SANAE</strain>
    </source>
</reference>
<evidence type="ECO:0000256" key="3">
    <source>
        <dbReference type="ARBA" id="ARBA00023274"/>
    </source>
</evidence>
<keyword evidence="3 4" id="KW-0687">Ribonucleoprotein</keyword>
<reference evidence="6 7" key="2">
    <citation type="journal article" date="2008" name="Int. J. Syst. Evol. Microbiol.">
        <title>Methanocella paludicola gen. nov., sp. nov., a methane-producing archaeon, the first isolate of the lineage 'Rice Cluster I', and proposal of the new archaeal order Methanocellales ord. nov.</title>
        <authorList>
            <person name="Sakai S."/>
            <person name="Imachi H."/>
            <person name="Hanada S."/>
            <person name="Ohashi A."/>
            <person name="Harada H."/>
            <person name="Kamagata Y."/>
        </authorList>
    </citation>
    <scope>NUCLEOTIDE SEQUENCE [LARGE SCALE GENOMIC DNA]</scope>
    <source>
        <strain evidence="7">DSM 17711 / JCM 13418 / NBRC 101707 / SANAE</strain>
    </source>
</reference>
<protein>
    <recommendedName>
        <fullName evidence="4">Small ribosomal subunit protein uS9</fullName>
    </recommendedName>
</protein>
<gene>
    <name evidence="4" type="primary">rps9</name>
    <name evidence="6" type="synonym">rps9p</name>
    <name evidence="6" type="ordered locus">MCP_1645</name>
</gene>
<evidence type="ECO:0000313" key="6">
    <source>
        <dbReference type="EMBL" id="BAI61717.1"/>
    </source>
</evidence>
<keyword evidence="2 4" id="KW-0689">Ribosomal protein</keyword>
<dbReference type="FunCoup" id="D1YZ45">
    <property type="interactions" value="106"/>
</dbReference>